<evidence type="ECO:0000313" key="1">
    <source>
        <dbReference type="EMBL" id="OIQ65411.1"/>
    </source>
</evidence>
<name>A0A1J5PJF9_9ZZZZ</name>
<organism evidence="1">
    <name type="scientific">mine drainage metagenome</name>
    <dbReference type="NCBI Taxonomy" id="410659"/>
    <lineage>
        <taxon>unclassified sequences</taxon>
        <taxon>metagenomes</taxon>
        <taxon>ecological metagenomes</taxon>
    </lineage>
</organism>
<comment type="caution">
    <text evidence="1">The sequence shown here is derived from an EMBL/GenBank/DDBJ whole genome shotgun (WGS) entry which is preliminary data.</text>
</comment>
<dbReference type="EMBL" id="MLJW01007346">
    <property type="protein sequence ID" value="OIQ65411.1"/>
    <property type="molecule type" value="Genomic_DNA"/>
</dbReference>
<accession>A0A1J5PJF9</accession>
<reference evidence="1" key="1">
    <citation type="submission" date="2016-10" db="EMBL/GenBank/DDBJ databases">
        <title>Sequence of Gallionella enrichment culture.</title>
        <authorList>
            <person name="Poehlein A."/>
            <person name="Muehling M."/>
            <person name="Daniel R."/>
        </authorList>
    </citation>
    <scope>NUCLEOTIDE SEQUENCE</scope>
</reference>
<dbReference type="AlphaFoldDB" id="A0A1J5PJF9"/>
<protein>
    <submittedName>
        <fullName evidence="1">Uncharacterized protein</fullName>
    </submittedName>
</protein>
<proteinExistence type="predicted"/>
<gene>
    <name evidence="1" type="ORF">GALL_530320</name>
</gene>
<sequence>MLIAGVLQVAPLSSAMMQAVPVTLAVATAVADTVQMCGPDPPYGVQPVTRLAMLKVWGCWMMT</sequence>